<dbReference type="Pfam" id="PF13432">
    <property type="entry name" value="TPR_16"/>
    <property type="match status" value="2"/>
</dbReference>
<sequence length="607" mass="65553">MNAYRLMTVAAAMSLWLAVPAAGAPKGGCASDDPAIAIPACTTAINRIAVTPGSQATAYLQRGRAYYRQKQYGLAINDLGASIRHNDKSYLAYVFRGLSYAELGDHNAAIDDYDKAIAIKPGSAEVYFYRANSRSEQDDIENAIVDYSRAVDLDPRMGPAFANRGNLQQRLGRHDKAIADYTKAIALKQGLSLVYSNRANSYVNLKRYDLAMADFDRAIAADSSNFNAYNNRANLHYAKGEIDEAIADVSKAIALNPGMAEFHSGRCALYLAKGALREALADCDTAIAARRDYAEAYLNRGLAHWRLEERDAGLSDMEMAFSINPNLPNVQRYVTLFRASKAVQQAEAGKKDAPASPRKAAAEGSRRVALVIGNSRYAAVSQLPNPRGDADLVAAALRTAGVQDVTVAYDLGRAGMVEALRSFSAKADAADWAILYYAGHGMELAGQNYLIPVDARLQSDRDVPDETVSLQRILSALSGARRLKLVLLDACRNNPFAAQMTMTAATRSVGRGLSRVEPSGATLVVYSAKEGTVAEDGDSQHSAFAEAFARRVVEPGLEINKVFRFVTSDVVSRTANRQEPFVYGSLPPEDFIFTSAQNPPSSATSAP</sequence>
<feature type="chain" id="PRO_5046005365" evidence="4">
    <location>
        <begin position="22"/>
        <end position="607"/>
    </location>
</feature>
<reference evidence="6 7" key="1">
    <citation type="submission" date="2024-09" db="EMBL/GenBank/DDBJ databases">
        <title>Description of Labrys sedimenti sp. nov., isolated from a diclofenac-degrading enrichment culture, and genome-based reclassification of Labrys portucalensis as a later heterotypic synonym of Labrys neptuniae.</title>
        <authorList>
            <person name="Tancsics A."/>
            <person name="Csepanyi A."/>
        </authorList>
    </citation>
    <scope>NUCLEOTIDE SEQUENCE [LARGE SCALE GENOMIC DNA]</scope>
    <source>
        <strain evidence="6 7">LMG 23412</strain>
    </source>
</reference>
<dbReference type="RefSeq" id="WP_394310446.1">
    <property type="nucleotide sequence ID" value="NZ_JBHGPK010000003.1"/>
</dbReference>
<organism evidence="6 7">
    <name type="scientific">Labrys neptuniae</name>
    <dbReference type="NCBI Taxonomy" id="376174"/>
    <lineage>
        <taxon>Bacteria</taxon>
        <taxon>Pseudomonadati</taxon>
        <taxon>Pseudomonadota</taxon>
        <taxon>Alphaproteobacteria</taxon>
        <taxon>Hyphomicrobiales</taxon>
        <taxon>Xanthobacteraceae</taxon>
        <taxon>Labrys</taxon>
    </lineage>
</organism>
<protein>
    <submittedName>
        <fullName evidence="6">Tetratricopeptide repeat protein</fullName>
    </submittedName>
</protein>
<evidence type="ECO:0000256" key="1">
    <source>
        <dbReference type="ARBA" id="ARBA00022737"/>
    </source>
</evidence>
<feature type="repeat" description="TPR" evidence="3">
    <location>
        <begin position="158"/>
        <end position="191"/>
    </location>
</feature>
<dbReference type="PROSITE" id="PS50005">
    <property type="entry name" value="TPR"/>
    <property type="match status" value="6"/>
</dbReference>
<keyword evidence="1" id="KW-0677">Repeat</keyword>
<dbReference type="Gene3D" id="1.25.40.10">
    <property type="entry name" value="Tetratricopeptide repeat domain"/>
    <property type="match status" value="4"/>
</dbReference>
<dbReference type="InterPro" id="IPR001309">
    <property type="entry name" value="Pept_C14_p20"/>
</dbReference>
<evidence type="ECO:0000256" key="2">
    <source>
        <dbReference type="ARBA" id="ARBA00022803"/>
    </source>
</evidence>
<dbReference type="InterPro" id="IPR011600">
    <property type="entry name" value="Pept_C14_caspase"/>
</dbReference>
<dbReference type="PANTHER" id="PTHR44858">
    <property type="entry name" value="TETRATRICOPEPTIDE REPEAT PROTEIN 6"/>
    <property type="match status" value="1"/>
</dbReference>
<feature type="repeat" description="TPR" evidence="3">
    <location>
        <begin position="90"/>
        <end position="123"/>
    </location>
</feature>
<evidence type="ECO:0000259" key="5">
    <source>
        <dbReference type="PROSITE" id="PS50208"/>
    </source>
</evidence>
<dbReference type="Pfam" id="PF00656">
    <property type="entry name" value="Peptidase_C14"/>
    <property type="match status" value="1"/>
</dbReference>
<dbReference type="Pfam" id="PF00515">
    <property type="entry name" value="TPR_1"/>
    <property type="match status" value="1"/>
</dbReference>
<comment type="caution">
    <text evidence="6">The sequence shown here is derived from an EMBL/GenBank/DDBJ whole genome shotgun (WGS) entry which is preliminary data.</text>
</comment>
<dbReference type="InterPro" id="IPR029030">
    <property type="entry name" value="Caspase-like_dom_sf"/>
</dbReference>
<dbReference type="SUPFAM" id="SSF52129">
    <property type="entry name" value="Caspase-like"/>
    <property type="match status" value="1"/>
</dbReference>
<evidence type="ECO:0000313" key="7">
    <source>
        <dbReference type="Proteomes" id="UP001595190"/>
    </source>
</evidence>
<gene>
    <name evidence="6" type="ORF">ACETRX_11540</name>
</gene>
<dbReference type="InterPro" id="IPR011990">
    <property type="entry name" value="TPR-like_helical_dom_sf"/>
</dbReference>
<proteinExistence type="predicted"/>
<evidence type="ECO:0000256" key="3">
    <source>
        <dbReference type="PROSITE-ProRule" id="PRU00339"/>
    </source>
</evidence>
<feature type="repeat" description="TPR" evidence="3">
    <location>
        <begin position="226"/>
        <end position="259"/>
    </location>
</feature>
<dbReference type="Pfam" id="PF13181">
    <property type="entry name" value="TPR_8"/>
    <property type="match status" value="1"/>
</dbReference>
<accession>A0ABV6ZDR6</accession>
<feature type="repeat" description="TPR" evidence="3">
    <location>
        <begin position="124"/>
        <end position="157"/>
    </location>
</feature>
<dbReference type="SMART" id="SM00028">
    <property type="entry name" value="TPR"/>
    <property type="match status" value="8"/>
</dbReference>
<feature type="signal peptide" evidence="4">
    <location>
        <begin position="1"/>
        <end position="21"/>
    </location>
</feature>
<dbReference type="InterPro" id="IPR019734">
    <property type="entry name" value="TPR_rpt"/>
</dbReference>
<feature type="repeat" description="TPR" evidence="3">
    <location>
        <begin position="192"/>
        <end position="225"/>
    </location>
</feature>
<dbReference type="InterPro" id="IPR050498">
    <property type="entry name" value="Ycf3"/>
</dbReference>
<keyword evidence="2 3" id="KW-0802">TPR repeat</keyword>
<dbReference type="Gene3D" id="3.40.50.1460">
    <property type="match status" value="1"/>
</dbReference>
<dbReference type="PROSITE" id="PS50208">
    <property type="entry name" value="CASPASE_P20"/>
    <property type="match status" value="1"/>
</dbReference>
<evidence type="ECO:0000313" key="6">
    <source>
        <dbReference type="EMBL" id="MFC2250247.1"/>
    </source>
</evidence>
<feature type="repeat" description="TPR" evidence="3">
    <location>
        <begin position="294"/>
        <end position="327"/>
    </location>
</feature>
<feature type="domain" description="Caspase family p20" evidence="5">
    <location>
        <begin position="365"/>
        <end position="495"/>
    </location>
</feature>
<keyword evidence="4" id="KW-0732">Signal</keyword>
<name>A0ABV6ZDR6_9HYPH</name>
<dbReference type="Proteomes" id="UP001595190">
    <property type="component" value="Unassembled WGS sequence"/>
</dbReference>
<dbReference type="PANTHER" id="PTHR44858:SF1">
    <property type="entry name" value="UDP-N-ACETYLGLUCOSAMINE--PEPTIDE N-ACETYLGLUCOSAMINYLTRANSFERASE SPINDLY-RELATED"/>
    <property type="match status" value="1"/>
</dbReference>
<evidence type="ECO:0000256" key="4">
    <source>
        <dbReference type="SAM" id="SignalP"/>
    </source>
</evidence>
<dbReference type="SUPFAM" id="SSF48452">
    <property type="entry name" value="TPR-like"/>
    <property type="match status" value="2"/>
</dbReference>
<dbReference type="EMBL" id="JBHGPK010000003">
    <property type="protein sequence ID" value="MFC2250247.1"/>
    <property type="molecule type" value="Genomic_DNA"/>
</dbReference>